<name>B7HKP4_BACC7</name>
<accession>B7HKP4</accession>
<evidence type="ECO:0000313" key="2">
    <source>
        <dbReference type="Proteomes" id="UP000002214"/>
    </source>
</evidence>
<organism evidence="1 2">
    <name type="scientific">Bacillus cereus (strain AH187)</name>
    <dbReference type="NCBI Taxonomy" id="405534"/>
    <lineage>
        <taxon>Bacteria</taxon>
        <taxon>Bacillati</taxon>
        <taxon>Bacillota</taxon>
        <taxon>Bacilli</taxon>
        <taxon>Bacillales</taxon>
        <taxon>Bacillaceae</taxon>
        <taxon>Bacillus</taxon>
        <taxon>Bacillus cereus group</taxon>
    </lineage>
</organism>
<dbReference type="Proteomes" id="UP000002214">
    <property type="component" value="Chromosome"/>
</dbReference>
<protein>
    <submittedName>
        <fullName evidence="1">Uncharacterized protein</fullName>
    </submittedName>
</protein>
<dbReference type="HOGENOM" id="CLU_3195709_0_0_9"/>
<evidence type="ECO:0000313" key="1">
    <source>
        <dbReference type="EMBL" id="ACJ81334.1"/>
    </source>
</evidence>
<sequence length="45" mass="5263">MVDIPTEKVVFKKNKANFVKISEKDKPMNTLSLFIHTKLMLISER</sequence>
<proteinExistence type="predicted"/>
<dbReference type="EMBL" id="CP001177">
    <property type="protein sequence ID" value="ACJ81334.1"/>
    <property type="molecule type" value="Genomic_DNA"/>
</dbReference>
<dbReference type="AlphaFoldDB" id="B7HKP4"/>
<dbReference type="KEGG" id="bcr:BCAH187_A3739"/>
<gene>
    <name evidence="1" type="ordered locus">BCAH187_A3739</name>
</gene>
<reference evidence="1 2" key="1">
    <citation type="submission" date="2008-10" db="EMBL/GenBank/DDBJ databases">
        <title>Genome sequence of Bacillus cereus AH187.</title>
        <authorList>
            <person name="Dodson R.J."/>
            <person name="Durkin A.S."/>
            <person name="Rosovitz M.J."/>
            <person name="Rasko D.A."/>
            <person name="Kolsto A.B."/>
            <person name="Okstad O.A."/>
            <person name="Ravel J."/>
            <person name="Sutton G."/>
        </authorList>
    </citation>
    <scope>NUCLEOTIDE SEQUENCE [LARGE SCALE GENOMIC DNA]</scope>
    <source>
        <strain evidence="1 2">AH187</strain>
    </source>
</reference>